<evidence type="ECO:0000313" key="1">
    <source>
        <dbReference type="EMBL" id="CAK1599712.1"/>
    </source>
</evidence>
<comment type="caution">
    <text evidence="1">The sequence shown here is derived from an EMBL/GenBank/DDBJ whole genome shotgun (WGS) entry which is preliminary data.</text>
</comment>
<organism evidence="1 2">
    <name type="scientific">Parnassius mnemosyne</name>
    <name type="common">clouded apollo</name>
    <dbReference type="NCBI Taxonomy" id="213953"/>
    <lineage>
        <taxon>Eukaryota</taxon>
        <taxon>Metazoa</taxon>
        <taxon>Ecdysozoa</taxon>
        <taxon>Arthropoda</taxon>
        <taxon>Hexapoda</taxon>
        <taxon>Insecta</taxon>
        <taxon>Pterygota</taxon>
        <taxon>Neoptera</taxon>
        <taxon>Endopterygota</taxon>
        <taxon>Lepidoptera</taxon>
        <taxon>Glossata</taxon>
        <taxon>Ditrysia</taxon>
        <taxon>Papilionoidea</taxon>
        <taxon>Papilionidae</taxon>
        <taxon>Parnassiinae</taxon>
        <taxon>Parnassini</taxon>
        <taxon>Parnassius</taxon>
        <taxon>Driopa</taxon>
    </lineage>
</organism>
<proteinExistence type="predicted"/>
<reference evidence="1 2" key="1">
    <citation type="submission" date="2023-11" db="EMBL/GenBank/DDBJ databases">
        <authorList>
            <person name="Hedman E."/>
            <person name="Englund M."/>
            <person name="Stromberg M."/>
            <person name="Nyberg Akerstrom W."/>
            <person name="Nylinder S."/>
            <person name="Jareborg N."/>
            <person name="Kallberg Y."/>
            <person name="Kronander E."/>
        </authorList>
    </citation>
    <scope>NUCLEOTIDE SEQUENCE [LARGE SCALE GENOMIC DNA]</scope>
</reference>
<dbReference type="EMBL" id="CAVLGL010000115">
    <property type="protein sequence ID" value="CAK1599712.1"/>
    <property type="molecule type" value="Genomic_DNA"/>
</dbReference>
<protein>
    <submittedName>
        <fullName evidence="1">Uncharacterized protein</fullName>
    </submittedName>
</protein>
<accession>A0AAV1LZV1</accession>
<dbReference type="AlphaFoldDB" id="A0AAV1LZV1"/>
<name>A0AAV1LZV1_9NEOP</name>
<gene>
    <name evidence="1" type="ORF">PARMNEM_LOCUS18566</name>
</gene>
<evidence type="ECO:0000313" key="2">
    <source>
        <dbReference type="Proteomes" id="UP001314205"/>
    </source>
</evidence>
<sequence length="85" mass="10541">MQIEIYRRTKRKLTFNDVNDSKHTAKREERDLTRKRNHVLVSCIKEENYLKMKNMIETHSFIKEEHNLKIQRILLEIERRFTLKN</sequence>
<keyword evidence="2" id="KW-1185">Reference proteome</keyword>
<dbReference type="Proteomes" id="UP001314205">
    <property type="component" value="Unassembled WGS sequence"/>
</dbReference>